<dbReference type="Gene3D" id="1.25.40.10">
    <property type="entry name" value="Tetratricopeptide repeat domain"/>
    <property type="match status" value="2"/>
</dbReference>
<name>A0A0C3J8U2_PISTI</name>
<dbReference type="Pfam" id="PF13374">
    <property type="entry name" value="TPR_10"/>
    <property type="match status" value="1"/>
</dbReference>
<evidence type="ECO:0000256" key="1">
    <source>
        <dbReference type="SAM" id="SignalP"/>
    </source>
</evidence>
<dbReference type="InterPro" id="IPR011990">
    <property type="entry name" value="TPR-like_helical_dom_sf"/>
</dbReference>
<accession>A0A0C3J8U2</accession>
<dbReference type="PANTHER" id="PTHR10622:SF10">
    <property type="entry name" value="HET DOMAIN-CONTAINING PROTEIN"/>
    <property type="match status" value="1"/>
</dbReference>
<dbReference type="InterPro" id="IPR010730">
    <property type="entry name" value="HET"/>
</dbReference>
<feature type="chain" id="PRO_5002179185" description="Heterokaryon incompatibility domain-containing protein" evidence="1">
    <location>
        <begin position="17"/>
        <end position="995"/>
    </location>
</feature>
<dbReference type="EMBL" id="KN832113">
    <property type="protein sequence ID" value="KIN94121.1"/>
    <property type="molecule type" value="Genomic_DNA"/>
</dbReference>
<dbReference type="InParanoid" id="A0A0C3J8U2"/>
<sequence>MAYIVHLVHILEILFAVMDDKNLTRDAVNLAFNIYRQSEMWRNAHLQIKGFDCRIPSRDAVLDKIASLVVMSPFDDKDISWALERIPPEAPERVEEWYTNSDDSALRERLASLANLVNDLNLQFSREGDMDTLADIINFQRAILDITPPLRRERLTSVVNLANSLDKRFKAKGGIEDLGQVIDLRRAALQLTFPGHQGRVMSLDDLANAPKERFLRDGDTDDLKEAITLRRASPQLTSPGHQGDVASLDNLANSLLERFRREADASDLEEIIILRRAALQLTPPGRQGHVVFLDNLADSLHERHRREPGASDLAEIVRLRRTALQLTPPEHPEHPVFLAKLLDCLDERFSKEGGTKDLTEIITLRLTALQFTPPGHPGRFASLVSLSNSLHERFRRGDDLADLDEVITLRPTALECTPPSPSDKCMSLLNLATCLREKYQRLCVKDDLAEAVTHARAALALCPLEHYDSCLDFLADCVDLLTRKWRLPNLTMQAIGSGAGSSGVKQTVRNIVAETIKTLPPRLLNTITGVLCDRDAQISYFEGSVHYDELLSSLSSISSIHDDPACKALVHSTISKFFRYGTLSHRWGTGEPLLRDIQGNNIYDLGDGEGIAKLQNFSLLTLRHRYSWAWSDTCCINKDSSSELQEAIASMFSWYHHSALTIVHLSDVSDSASFTNSVWFRRGWTLQELLASPRILFYTQDWSLYKGCTSPNHKVDSAIFAELQEATGIGESHLKNFSPGIDDARSRLRWASARSTTRSEDSAYSLFGIFQVHLPVIYGEFAEGALGRLLVEIISRSGDVSVLDWVGEASPFHSCFPASLTPYQTLSCAQSTPSDPSKYNGVDRGEERILYNALGQLPSPRFVGRRLALPCIVHRITRVKLLATSSNTSCHDYEIAATNLVPLKLTMSSHLQEGSGTTLPYALIRPWSPKVLDLLAPGDVLGSLLEWLGQPFNALLLESSLHNDWKRIASSCLINVRVEDVAGVLDSQCQTLEIV</sequence>
<dbReference type="Pfam" id="PF06985">
    <property type="entry name" value="HET"/>
    <property type="match status" value="1"/>
</dbReference>
<feature type="domain" description="Heterokaryon incompatibility" evidence="2">
    <location>
        <begin position="580"/>
        <end position="672"/>
    </location>
</feature>
<proteinExistence type="predicted"/>
<dbReference type="PANTHER" id="PTHR10622">
    <property type="entry name" value="HET DOMAIN-CONTAINING PROTEIN"/>
    <property type="match status" value="1"/>
</dbReference>
<protein>
    <recommendedName>
        <fullName evidence="2">Heterokaryon incompatibility domain-containing protein</fullName>
    </recommendedName>
</protein>
<organism evidence="3 4">
    <name type="scientific">Pisolithus tinctorius Marx 270</name>
    <dbReference type="NCBI Taxonomy" id="870435"/>
    <lineage>
        <taxon>Eukaryota</taxon>
        <taxon>Fungi</taxon>
        <taxon>Dikarya</taxon>
        <taxon>Basidiomycota</taxon>
        <taxon>Agaricomycotina</taxon>
        <taxon>Agaricomycetes</taxon>
        <taxon>Agaricomycetidae</taxon>
        <taxon>Boletales</taxon>
        <taxon>Sclerodermatineae</taxon>
        <taxon>Pisolithaceae</taxon>
        <taxon>Pisolithus</taxon>
    </lineage>
</organism>
<dbReference type="AlphaFoldDB" id="A0A0C3J8U2"/>
<dbReference type="STRING" id="870435.A0A0C3J8U2"/>
<evidence type="ECO:0000259" key="2">
    <source>
        <dbReference type="Pfam" id="PF06985"/>
    </source>
</evidence>
<keyword evidence="1" id="KW-0732">Signal</keyword>
<reference evidence="3 4" key="1">
    <citation type="submission" date="2014-04" db="EMBL/GenBank/DDBJ databases">
        <authorList>
            <consortium name="DOE Joint Genome Institute"/>
            <person name="Kuo A."/>
            <person name="Kohler A."/>
            <person name="Costa M.D."/>
            <person name="Nagy L.G."/>
            <person name="Floudas D."/>
            <person name="Copeland A."/>
            <person name="Barry K.W."/>
            <person name="Cichocki N."/>
            <person name="Veneault-Fourrey C."/>
            <person name="LaButti K."/>
            <person name="Lindquist E.A."/>
            <person name="Lipzen A."/>
            <person name="Lundell T."/>
            <person name="Morin E."/>
            <person name="Murat C."/>
            <person name="Sun H."/>
            <person name="Tunlid A."/>
            <person name="Henrissat B."/>
            <person name="Grigoriev I.V."/>
            <person name="Hibbett D.S."/>
            <person name="Martin F."/>
            <person name="Nordberg H.P."/>
            <person name="Cantor M.N."/>
            <person name="Hua S.X."/>
        </authorList>
    </citation>
    <scope>NUCLEOTIDE SEQUENCE [LARGE SCALE GENOMIC DNA]</scope>
    <source>
        <strain evidence="3 4">Marx 270</strain>
    </source>
</reference>
<dbReference type="HOGENOM" id="CLU_000288_138_6_1"/>
<gene>
    <name evidence="3" type="ORF">M404DRAFT_413568</name>
</gene>
<feature type="signal peptide" evidence="1">
    <location>
        <begin position="1"/>
        <end position="16"/>
    </location>
</feature>
<evidence type="ECO:0000313" key="4">
    <source>
        <dbReference type="Proteomes" id="UP000054217"/>
    </source>
</evidence>
<reference evidence="4" key="2">
    <citation type="submission" date="2015-01" db="EMBL/GenBank/DDBJ databases">
        <title>Evolutionary Origins and Diversification of the Mycorrhizal Mutualists.</title>
        <authorList>
            <consortium name="DOE Joint Genome Institute"/>
            <consortium name="Mycorrhizal Genomics Consortium"/>
            <person name="Kohler A."/>
            <person name="Kuo A."/>
            <person name="Nagy L.G."/>
            <person name="Floudas D."/>
            <person name="Copeland A."/>
            <person name="Barry K.W."/>
            <person name="Cichocki N."/>
            <person name="Veneault-Fourrey C."/>
            <person name="LaButti K."/>
            <person name="Lindquist E.A."/>
            <person name="Lipzen A."/>
            <person name="Lundell T."/>
            <person name="Morin E."/>
            <person name="Murat C."/>
            <person name="Riley R."/>
            <person name="Ohm R."/>
            <person name="Sun H."/>
            <person name="Tunlid A."/>
            <person name="Henrissat B."/>
            <person name="Grigoriev I.V."/>
            <person name="Hibbett D.S."/>
            <person name="Martin F."/>
        </authorList>
    </citation>
    <scope>NUCLEOTIDE SEQUENCE [LARGE SCALE GENOMIC DNA]</scope>
    <source>
        <strain evidence="4">Marx 270</strain>
    </source>
</reference>
<keyword evidence="4" id="KW-1185">Reference proteome</keyword>
<dbReference type="OrthoDB" id="2668225at2759"/>
<dbReference type="Proteomes" id="UP000054217">
    <property type="component" value="Unassembled WGS sequence"/>
</dbReference>
<evidence type="ECO:0000313" key="3">
    <source>
        <dbReference type="EMBL" id="KIN94121.1"/>
    </source>
</evidence>